<dbReference type="BioCyc" id="CNIT1237085:G1324-278-MONOMER"/>
<proteinExistence type="predicted"/>
<feature type="transmembrane region" description="Helical" evidence="1">
    <location>
        <begin position="525"/>
        <end position="546"/>
    </location>
</feature>
<keyword evidence="1" id="KW-0472">Membrane</keyword>
<evidence type="ECO:0000256" key="1">
    <source>
        <dbReference type="SAM" id="Phobius"/>
    </source>
</evidence>
<dbReference type="InParanoid" id="K0I7K5"/>
<dbReference type="OrthoDB" id="11778at2157"/>
<name>K0I7K5_NITGG</name>
<dbReference type="STRING" id="1237085.Ngar_c02780"/>
<feature type="transmembrane region" description="Helical" evidence="1">
    <location>
        <begin position="558"/>
        <end position="579"/>
    </location>
</feature>
<protein>
    <submittedName>
        <fullName evidence="2">Uncharacterized protein</fullName>
    </submittedName>
</protein>
<dbReference type="AlphaFoldDB" id="K0I7K5"/>
<dbReference type="Proteomes" id="UP000008037">
    <property type="component" value="Chromosome"/>
</dbReference>
<dbReference type="NCBIfam" id="NF041770">
    <property type="entry name" value="CFI_box_CTERM"/>
    <property type="match status" value="1"/>
</dbReference>
<keyword evidence="1" id="KW-0812">Transmembrane</keyword>
<sequence>MKRYPASLVLLLLLLAAIVPFIPFPAYGHGLGTDKSLPATISDKQVSVEATINPSFIDQVAGTNPTFVIRALDDTKLDSTIPGVDFHIVVELRDEIVLDQHFRSSDGVVAANLIPDGEIDGWEINGNNSPSPTDRIKVSKSNPIELKSKILSAGGLYHIAVTIESSSPGIAVQSDRKFDLYVSVGRTYTYDVQGNNQMVVKTYYDDVNNFNYSNGTISFEMPFTWNEDYVSQVPVLHMEVQFPKTIEELRTNSYRGTLNGMELEAQAVVIDDYSSEQNRIVHFVVNNAMLTRFAERVEDTDVAAFSLKPAEKPKFPLDIMSLPGEKFLFQLSWGPDLIETGTPITFVMNIQDPATGEVIRGSSFDFVLTQNGREIHRQHLAEDFGTYAYDYTFSNPGTVTLSARNINGQRESASIDLVVLQGSSPTPQPPQQPSGCLIATAAFGSELTPQVQYLRNFRDHYILSTVSGSAFMNTFNSIYYSFSPQVADYEREQPWLQATVKAGLYPLFGILMVSERAYSAVEGEAGAILAGATASSLIGAVYLWPAGMAAKRVGYKPLAIIIGAATTVLAITLVALPALLPLSTAVFVVAAAGVSAIAVTKAIRYVRSQIM</sequence>
<gene>
    <name evidence="2" type="ordered locus">Ngar_c02780</name>
</gene>
<feature type="transmembrane region" description="Helical" evidence="1">
    <location>
        <begin position="585"/>
        <end position="603"/>
    </location>
</feature>
<reference evidence="2 3" key="1">
    <citation type="journal article" date="2012" name="Environ. Microbiol.">
        <title>The genome of the ammonia-oxidizing Candidatus Nitrososphaera gargensis: insights into metabolic versatility and environmental adaptations.</title>
        <authorList>
            <person name="Spang A."/>
            <person name="Poehlein A."/>
            <person name="Offre P."/>
            <person name="Zumbragel S."/>
            <person name="Haider S."/>
            <person name="Rychlik N."/>
            <person name="Nowka B."/>
            <person name="Schmeisser C."/>
            <person name="Lebedeva E.V."/>
            <person name="Rattei T."/>
            <person name="Bohm C."/>
            <person name="Schmid M."/>
            <person name="Galushko A."/>
            <person name="Hatzenpichler R."/>
            <person name="Weinmaier T."/>
            <person name="Daniel R."/>
            <person name="Schleper C."/>
            <person name="Spieck E."/>
            <person name="Streit W."/>
            <person name="Wagner M."/>
        </authorList>
    </citation>
    <scope>NUCLEOTIDE SEQUENCE [LARGE SCALE GENOMIC DNA]</scope>
    <source>
        <strain evidence="3">Ga9.2</strain>
    </source>
</reference>
<dbReference type="KEGG" id="nga:Ngar_c02780"/>
<dbReference type="RefSeq" id="WP_015017799.1">
    <property type="nucleotide sequence ID" value="NC_018719.1"/>
</dbReference>
<accession>K0I7K5</accession>
<dbReference type="GeneID" id="58787615"/>
<keyword evidence="1" id="KW-1133">Transmembrane helix</keyword>
<dbReference type="EMBL" id="CP002408">
    <property type="protein sequence ID" value="AFU57226.1"/>
    <property type="molecule type" value="Genomic_DNA"/>
</dbReference>
<dbReference type="InterPro" id="IPR049886">
    <property type="entry name" value="CFI_box_CTERM_dom"/>
</dbReference>
<organism evidence="2 3">
    <name type="scientific">Nitrososphaera gargensis (strain Ga9.2)</name>
    <dbReference type="NCBI Taxonomy" id="1237085"/>
    <lineage>
        <taxon>Archaea</taxon>
        <taxon>Nitrososphaerota</taxon>
        <taxon>Nitrososphaeria</taxon>
        <taxon>Nitrososphaerales</taxon>
        <taxon>Nitrososphaeraceae</taxon>
        <taxon>Nitrososphaera</taxon>
    </lineage>
</organism>
<evidence type="ECO:0000313" key="2">
    <source>
        <dbReference type="EMBL" id="AFU57226.1"/>
    </source>
</evidence>
<keyword evidence="3" id="KW-1185">Reference proteome</keyword>
<evidence type="ECO:0000313" key="3">
    <source>
        <dbReference type="Proteomes" id="UP000008037"/>
    </source>
</evidence>
<dbReference type="HOGENOM" id="CLU_431255_0_0_2"/>